<accession>A0A1H0TQZ7</accession>
<keyword evidence="2" id="KW-0472">Membrane</keyword>
<evidence type="ECO:0000256" key="1">
    <source>
        <dbReference type="SAM" id="MobiDB-lite"/>
    </source>
</evidence>
<name>A0A1H0TQZ7_9ACTN</name>
<proteinExistence type="predicted"/>
<evidence type="ECO:0000256" key="2">
    <source>
        <dbReference type="SAM" id="Phobius"/>
    </source>
</evidence>
<organism evidence="3 4">
    <name type="scientific">Actinopolyspora xinjiangensis</name>
    <dbReference type="NCBI Taxonomy" id="405564"/>
    <lineage>
        <taxon>Bacteria</taxon>
        <taxon>Bacillati</taxon>
        <taxon>Actinomycetota</taxon>
        <taxon>Actinomycetes</taxon>
        <taxon>Actinopolysporales</taxon>
        <taxon>Actinopolysporaceae</taxon>
        <taxon>Actinopolyspora</taxon>
    </lineage>
</organism>
<gene>
    <name evidence="3" type="ORF">SAMN04487905_105218</name>
</gene>
<dbReference type="RefSeq" id="WP_092600869.1">
    <property type="nucleotide sequence ID" value="NZ_FNJR01000005.1"/>
</dbReference>
<evidence type="ECO:0000313" key="4">
    <source>
        <dbReference type="Proteomes" id="UP000199497"/>
    </source>
</evidence>
<feature type="transmembrane region" description="Helical" evidence="2">
    <location>
        <begin position="114"/>
        <end position="135"/>
    </location>
</feature>
<dbReference type="Proteomes" id="UP000199497">
    <property type="component" value="Unassembled WGS sequence"/>
</dbReference>
<keyword evidence="4" id="KW-1185">Reference proteome</keyword>
<sequence>MSGLDRQLTRHLPWPDEWPTPDGLKDRARATAFAVLGVGSAIAAVIALSANPPDARGVIMAACAPLLLGFAGIAVLTRVRVRDRGIASVHLARIGDPASEAVVIPYSRGLTSTYVVMTASMLALFGFFATISLLIITDDGSGDGSMILLFVASGTATLYLLLLVVEALRGALSRGVLALAPTGVYHRSWAFTSFFSWESVISVTAGTTGGQLITAAVYDNSTPYFHRRSRMWRQPELSLAPHLGVQGVNLSVDPALAYHALHYYQRHPEMRAELGSQAGVDRIRSANLIEH</sequence>
<dbReference type="AlphaFoldDB" id="A0A1H0TQZ7"/>
<keyword evidence="2" id="KW-0812">Transmembrane</keyword>
<dbReference type="EMBL" id="FNJR01000005">
    <property type="protein sequence ID" value="SDP56195.1"/>
    <property type="molecule type" value="Genomic_DNA"/>
</dbReference>
<dbReference type="OrthoDB" id="3627672at2"/>
<reference evidence="4" key="1">
    <citation type="submission" date="2016-10" db="EMBL/GenBank/DDBJ databases">
        <authorList>
            <person name="Varghese N."/>
            <person name="Submissions S."/>
        </authorList>
    </citation>
    <scope>NUCLEOTIDE SEQUENCE [LARGE SCALE GENOMIC DNA]</scope>
    <source>
        <strain evidence="4">DSM 46732</strain>
    </source>
</reference>
<feature type="transmembrane region" description="Helical" evidence="2">
    <location>
        <begin position="30"/>
        <end position="51"/>
    </location>
</feature>
<keyword evidence="2" id="KW-1133">Transmembrane helix</keyword>
<dbReference type="STRING" id="405564.SAMN04487905_105218"/>
<evidence type="ECO:0000313" key="3">
    <source>
        <dbReference type="EMBL" id="SDP56195.1"/>
    </source>
</evidence>
<feature type="transmembrane region" description="Helical" evidence="2">
    <location>
        <begin position="57"/>
        <end position="76"/>
    </location>
</feature>
<protein>
    <submittedName>
        <fullName evidence="3">Uncharacterized protein</fullName>
    </submittedName>
</protein>
<feature type="transmembrane region" description="Helical" evidence="2">
    <location>
        <begin position="147"/>
        <end position="165"/>
    </location>
</feature>
<feature type="region of interest" description="Disordered" evidence="1">
    <location>
        <begin position="1"/>
        <end position="21"/>
    </location>
</feature>